<dbReference type="EC" id="3.1.3.7" evidence="9"/>
<evidence type="ECO:0000256" key="3">
    <source>
        <dbReference type="ARBA" id="ARBA00022475"/>
    </source>
</evidence>
<evidence type="ECO:0000313" key="11">
    <source>
        <dbReference type="Proteomes" id="UP001562065"/>
    </source>
</evidence>
<comment type="caution">
    <text evidence="10">The sequence shown here is derived from an EMBL/GenBank/DDBJ whole genome shotgun (WGS) entry which is preliminary data.</text>
</comment>
<feature type="binding site" evidence="9">
    <location>
        <position position="88"/>
    </location>
    <ligand>
        <name>Mg(2+)</name>
        <dbReference type="ChEBI" id="CHEBI:18420"/>
        <label>2</label>
    </ligand>
</feature>
<proteinExistence type="inferred from homology"/>
<reference evidence="10 11" key="1">
    <citation type="submission" date="2024-07" db="EMBL/GenBank/DDBJ databases">
        <authorList>
            <person name="Ren Q."/>
        </authorList>
    </citation>
    <scope>NUCLEOTIDE SEQUENCE [LARGE SCALE GENOMIC DNA]</scope>
    <source>
        <strain evidence="10 11">REN37</strain>
    </source>
</reference>
<dbReference type="GO" id="GO:0008441">
    <property type="term" value="F:3'(2'),5'-bisphosphate nucleotidase activity"/>
    <property type="evidence" value="ECO:0007669"/>
    <property type="project" value="UniProtKB-EC"/>
</dbReference>
<keyword evidence="5 9" id="KW-0479">Metal-binding</keyword>
<organism evidence="10 11">
    <name type="scientific">Isoalcanivorax beigongshangi</name>
    <dbReference type="NCBI Taxonomy" id="3238810"/>
    <lineage>
        <taxon>Bacteria</taxon>
        <taxon>Pseudomonadati</taxon>
        <taxon>Pseudomonadota</taxon>
        <taxon>Gammaproteobacteria</taxon>
        <taxon>Oceanospirillales</taxon>
        <taxon>Alcanivoracaceae</taxon>
        <taxon>Isoalcanivorax</taxon>
    </lineage>
</organism>
<evidence type="ECO:0000256" key="9">
    <source>
        <dbReference type="HAMAP-Rule" id="MF_02095"/>
    </source>
</evidence>
<keyword evidence="3 9" id="KW-1003">Cell membrane</keyword>
<dbReference type="PANTHER" id="PTHR43028">
    <property type="entry name" value="3'(2'),5'-BISPHOSPHATE NUCLEOTIDASE 1"/>
    <property type="match status" value="1"/>
</dbReference>
<dbReference type="HAMAP" id="MF_02095">
    <property type="entry name" value="CysQ"/>
    <property type="match status" value="1"/>
</dbReference>
<protein>
    <recommendedName>
        <fullName evidence="9">3'(2'),5'-bisphosphate nucleotidase CysQ</fullName>
        <ecNumber evidence="9">3.1.3.7</ecNumber>
    </recommendedName>
    <alternativeName>
        <fullName evidence="9">3'(2'),5-bisphosphonucleoside 3'(2')-phosphohydrolase</fullName>
    </alternativeName>
    <alternativeName>
        <fullName evidence="9">3'-phosphoadenosine 5'-phosphate phosphatase</fullName>
        <shortName evidence="9">PAP phosphatase</shortName>
    </alternativeName>
</protein>
<dbReference type="InterPro" id="IPR006240">
    <property type="entry name" value="CysQ"/>
</dbReference>
<keyword evidence="6 9" id="KW-0378">Hydrolase</keyword>
<dbReference type="InterPro" id="IPR020583">
    <property type="entry name" value="Inositol_monoP_metal-BS"/>
</dbReference>
<evidence type="ECO:0000256" key="2">
    <source>
        <dbReference type="ARBA" id="ARBA00005289"/>
    </source>
</evidence>
<comment type="similarity">
    <text evidence="2 9">Belongs to the inositol monophosphatase superfamily. CysQ family.</text>
</comment>
<dbReference type="PANTHER" id="PTHR43028:SF5">
    <property type="entry name" value="3'(2'),5'-BISPHOSPHATE NUCLEOTIDASE 1"/>
    <property type="match status" value="1"/>
</dbReference>
<feature type="binding site" evidence="9">
    <location>
        <position position="90"/>
    </location>
    <ligand>
        <name>Mg(2+)</name>
        <dbReference type="ChEBI" id="CHEBI:18420"/>
        <label>1</label>
    </ligand>
</feature>
<dbReference type="PROSITE" id="PS00629">
    <property type="entry name" value="IMP_1"/>
    <property type="match status" value="1"/>
</dbReference>
<dbReference type="EMBL" id="JBGCUO010000002">
    <property type="protein sequence ID" value="MEY1662910.1"/>
    <property type="molecule type" value="Genomic_DNA"/>
</dbReference>
<feature type="binding site" evidence="9">
    <location>
        <position position="216"/>
    </location>
    <ligand>
        <name>substrate</name>
    </ligand>
</feature>
<dbReference type="CDD" id="cd01638">
    <property type="entry name" value="CysQ"/>
    <property type="match status" value="1"/>
</dbReference>
<dbReference type="NCBIfam" id="TIGR01331">
    <property type="entry name" value="bisphos_cysQ"/>
    <property type="match status" value="1"/>
</dbReference>
<dbReference type="RefSeq" id="WP_369456180.1">
    <property type="nucleotide sequence ID" value="NZ_JBGCUO010000002.1"/>
</dbReference>
<comment type="subcellular location">
    <subcellularLocation>
        <location evidence="9">Cell inner membrane</location>
        <topology evidence="9">Peripheral membrane protein</topology>
        <orientation evidence="9">Cytoplasmic side</orientation>
    </subcellularLocation>
</comment>
<keyword evidence="4 9" id="KW-0997">Cell inner membrane</keyword>
<comment type="function">
    <text evidence="9">Converts adenosine-3',5'-bisphosphate (PAP) to AMP.</text>
</comment>
<evidence type="ECO:0000313" key="10">
    <source>
        <dbReference type="EMBL" id="MEY1662910.1"/>
    </source>
</evidence>
<accession>A0ABV4AMK7</accession>
<comment type="catalytic activity">
    <reaction evidence="1 9">
        <text>adenosine 3',5'-bisphosphate + H2O = AMP + phosphate</text>
        <dbReference type="Rhea" id="RHEA:10040"/>
        <dbReference type="ChEBI" id="CHEBI:15377"/>
        <dbReference type="ChEBI" id="CHEBI:43474"/>
        <dbReference type="ChEBI" id="CHEBI:58343"/>
        <dbReference type="ChEBI" id="CHEBI:456215"/>
        <dbReference type="EC" id="3.1.3.7"/>
    </reaction>
</comment>
<feature type="binding site" evidence="9">
    <location>
        <begin position="90"/>
        <end position="93"/>
    </location>
    <ligand>
        <name>substrate</name>
    </ligand>
</feature>
<dbReference type="SUPFAM" id="SSF56655">
    <property type="entry name" value="Carbohydrate phosphatase"/>
    <property type="match status" value="1"/>
</dbReference>
<keyword evidence="8 9" id="KW-0472">Membrane</keyword>
<keyword evidence="11" id="KW-1185">Reference proteome</keyword>
<evidence type="ECO:0000256" key="7">
    <source>
        <dbReference type="ARBA" id="ARBA00022842"/>
    </source>
</evidence>
<sequence length="269" mass="29148">MGLSEWLAPLQQLAQQAAAEIMAVYRRGEVAVTDKADASPLTEADLRAHRVIAAGLQALTPGIPVLSEESALQPWAERRQWSRFWLVDPLDGTREFVSRSGEFTVNIALIEGGQPVLGVVQVPVTGALYYGGPTLGAWCREQGVERRLHTRLPQAPVRLVASRRSGLDAMAQLEQALAREFGAVERVAQSSSLKLCEVAQGSADLYPRLGPTSEWDTAAGHAVLLGAGGCVLQPDFSPLMYHKQDILNPHFLALGSDPARWAFLRPLLA</sequence>
<dbReference type="Proteomes" id="UP001562065">
    <property type="component" value="Unassembled WGS sequence"/>
</dbReference>
<dbReference type="Gene3D" id="3.40.190.80">
    <property type="match status" value="1"/>
</dbReference>
<evidence type="ECO:0000256" key="6">
    <source>
        <dbReference type="ARBA" id="ARBA00022801"/>
    </source>
</evidence>
<dbReference type="PRINTS" id="PR00377">
    <property type="entry name" value="IMPHPHTASES"/>
</dbReference>
<keyword evidence="7 9" id="KW-0460">Magnesium</keyword>
<comment type="cofactor">
    <cofactor evidence="9">
        <name>Mg(2+)</name>
        <dbReference type="ChEBI" id="CHEBI:18420"/>
    </cofactor>
</comment>
<dbReference type="InterPro" id="IPR020550">
    <property type="entry name" value="Inositol_monophosphatase_CS"/>
</dbReference>
<dbReference type="InterPro" id="IPR000760">
    <property type="entry name" value="Inositol_monophosphatase-like"/>
</dbReference>
<evidence type="ECO:0000256" key="1">
    <source>
        <dbReference type="ARBA" id="ARBA00001625"/>
    </source>
</evidence>
<dbReference type="Pfam" id="PF00459">
    <property type="entry name" value="Inositol_P"/>
    <property type="match status" value="1"/>
</dbReference>
<dbReference type="Gene3D" id="3.30.540.10">
    <property type="entry name" value="Fructose-1,6-Bisphosphatase, subunit A, domain 1"/>
    <property type="match status" value="1"/>
</dbReference>
<feature type="binding site" evidence="9">
    <location>
        <position position="68"/>
    </location>
    <ligand>
        <name>substrate</name>
    </ligand>
</feature>
<evidence type="ECO:0000256" key="5">
    <source>
        <dbReference type="ARBA" id="ARBA00022723"/>
    </source>
</evidence>
<feature type="binding site" evidence="9">
    <location>
        <position position="91"/>
    </location>
    <ligand>
        <name>Mg(2+)</name>
        <dbReference type="ChEBI" id="CHEBI:18420"/>
        <label>2</label>
    </ligand>
</feature>
<evidence type="ECO:0000256" key="4">
    <source>
        <dbReference type="ARBA" id="ARBA00022519"/>
    </source>
</evidence>
<dbReference type="PROSITE" id="PS00630">
    <property type="entry name" value="IMP_2"/>
    <property type="match status" value="1"/>
</dbReference>
<feature type="binding site" evidence="9">
    <location>
        <position position="216"/>
    </location>
    <ligand>
        <name>Mg(2+)</name>
        <dbReference type="ChEBI" id="CHEBI:18420"/>
        <label>2</label>
    </ligand>
</feature>
<evidence type="ECO:0000256" key="8">
    <source>
        <dbReference type="ARBA" id="ARBA00023136"/>
    </source>
</evidence>
<dbReference type="InterPro" id="IPR050725">
    <property type="entry name" value="CysQ/Inositol_MonoPase"/>
</dbReference>
<gene>
    <name evidence="9 10" type="primary">cysQ</name>
    <name evidence="10" type="ORF">AB5I84_12180</name>
</gene>
<feature type="binding site" evidence="9">
    <location>
        <position position="88"/>
    </location>
    <ligand>
        <name>Mg(2+)</name>
        <dbReference type="ChEBI" id="CHEBI:18420"/>
        <label>1</label>
    </ligand>
</feature>
<feature type="binding site" evidence="9">
    <location>
        <position position="68"/>
    </location>
    <ligand>
        <name>Mg(2+)</name>
        <dbReference type="ChEBI" id="CHEBI:18420"/>
        <label>1</label>
    </ligand>
</feature>
<name>A0ABV4AMK7_9GAMM</name>